<dbReference type="InterPro" id="IPR058580">
    <property type="entry name" value="DUF2828"/>
</dbReference>
<dbReference type="Pfam" id="PF25043">
    <property type="entry name" value="DUF7788"/>
    <property type="match status" value="1"/>
</dbReference>
<dbReference type="PANTHER" id="PTHR31373:SF17">
    <property type="entry name" value="OS06G0652100 PROTEIN"/>
    <property type="match status" value="1"/>
</dbReference>
<dbReference type="InterPro" id="IPR056690">
    <property type="entry name" value="DUF7788"/>
</dbReference>
<dbReference type="Pfam" id="PF11443">
    <property type="entry name" value="DUF2828"/>
    <property type="match status" value="1"/>
</dbReference>
<dbReference type="PANTHER" id="PTHR31373">
    <property type="entry name" value="OS06G0652100 PROTEIN"/>
    <property type="match status" value="1"/>
</dbReference>
<evidence type="ECO:0000256" key="1">
    <source>
        <dbReference type="SAM" id="MobiDB-lite"/>
    </source>
</evidence>
<dbReference type="Proteomes" id="UP000507222">
    <property type="component" value="Unassembled WGS sequence"/>
</dbReference>
<dbReference type="AlphaFoldDB" id="A0A6J5UZ89"/>
<protein>
    <submittedName>
        <fullName evidence="4">Uncharacterized protein</fullName>
    </submittedName>
</protein>
<evidence type="ECO:0000259" key="3">
    <source>
        <dbReference type="Pfam" id="PF25043"/>
    </source>
</evidence>
<proteinExistence type="predicted"/>
<feature type="region of interest" description="Disordered" evidence="1">
    <location>
        <begin position="46"/>
        <end position="69"/>
    </location>
</feature>
<evidence type="ECO:0000313" key="5">
    <source>
        <dbReference type="Proteomes" id="UP000507222"/>
    </source>
</evidence>
<dbReference type="PIRSF" id="PIRSF015417">
    <property type="entry name" value="T31B5_30_vWA"/>
    <property type="match status" value="1"/>
</dbReference>
<evidence type="ECO:0000313" key="4">
    <source>
        <dbReference type="EMBL" id="CAB4281362.1"/>
    </source>
</evidence>
<evidence type="ECO:0000259" key="2">
    <source>
        <dbReference type="Pfam" id="PF11443"/>
    </source>
</evidence>
<gene>
    <name evidence="4" type="ORF">CURHAP_LOCUS34427</name>
</gene>
<name>A0A6J5UZ89_PRUAR</name>
<organism evidence="4 5">
    <name type="scientific">Prunus armeniaca</name>
    <name type="common">Apricot</name>
    <name type="synonym">Armeniaca vulgaris</name>
    <dbReference type="NCBI Taxonomy" id="36596"/>
    <lineage>
        <taxon>Eukaryota</taxon>
        <taxon>Viridiplantae</taxon>
        <taxon>Streptophyta</taxon>
        <taxon>Embryophyta</taxon>
        <taxon>Tracheophyta</taxon>
        <taxon>Spermatophyta</taxon>
        <taxon>Magnoliopsida</taxon>
        <taxon>eudicotyledons</taxon>
        <taxon>Gunneridae</taxon>
        <taxon>Pentapetalae</taxon>
        <taxon>rosids</taxon>
        <taxon>fabids</taxon>
        <taxon>Rosales</taxon>
        <taxon>Rosaceae</taxon>
        <taxon>Amygdaloideae</taxon>
        <taxon>Amygdaleae</taxon>
        <taxon>Prunus</taxon>
    </lineage>
</organism>
<sequence>MVTSMMKPAVKIAKILSPLPLVLVNANKTLVVKRISQLTNEKLAPYYNNIPPPEPKQPTPADPKPQTLYTPSKEEDSVFMVAHFNSNDISPTRHFPILSSYGNPCLDLFFHVLVSNVEAEDDSDKPPASSSYKYLKQLLPLAWSHNPLPTLKLICNLRDCSNYLGKSDEEAFYAAAFWLHQNHPKTLACNVASIAGEFSQSVALMHDLVGILYRLLQGQDFRRRRKKEKAAGGGNHNNNSISISRRRREKVIDIAMAKKKVVERYEGDPNYQFLHERVLDLFAEKLKSDTEKLKKQDIHEISSTSYFCPSIDSSMERATLLCESVARKIFPRESSPEYRVVSEARYAYRVRDRLRKEDVKGGNGGGKCNIAAGALLPNDIVGYADDVDVGQVAELQWKAMVTWFKKQGKLNNCLAVCDVSSSSMAGIQNYMDVSVGLGLLLSQLSEEPCWKGKVISYSPNPELRLVGGDDLKSKCEFVRRMDCGGSKIDLHKVFDLILEAAVKGNLKAEQMVKKVFVFTNTCFEVANSGNDNKKSCWESDYKAIQSKFKEKGYEENAVPEIVYWKLDTLAVPRRRPGLAIFGGFSADLLKLFLDNDGKVSPYHVMEAAISPKHYQNLAVVD</sequence>
<dbReference type="InterPro" id="IPR011205">
    <property type="entry name" value="UCP015417_vWA"/>
</dbReference>
<reference evidence="4 5" key="1">
    <citation type="submission" date="2020-05" db="EMBL/GenBank/DDBJ databases">
        <authorList>
            <person name="Campoy J."/>
            <person name="Schneeberger K."/>
            <person name="Spophaly S."/>
        </authorList>
    </citation>
    <scope>NUCLEOTIDE SEQUENCE [LARGE SCALE GENOMIC DNA]</scope>
    <source>
        <strain evidence="4">PruArmRojPasFocal</strain>
    </source>
</reference>
<feature type="compositionally biased region" description="Pro residues" evidence="1">
    <location>
        <begin position="50"/>
        <end position="63"/>
    </location>
</feature>
<feature type="domain" description="DUF2828" evidence="2">
    <location>
        <begin position="99"/>
        <end position="357"/>
    </location>
</feature>
<dbReference type="EMBL" id="CAEKDK010000005">
    <property type="protein sequence ID" value="CAB4281362.1"/>
    <property type="molecule type" value="Genomic_DNA"/>
</dbReference>
<accession>A0A6J5UZ89</accession>
<feature type="domain" description="DUF7788" evidence="3">
    <location>
        <begin position="412"/>
        <end position="599"/>
    </location>
</feature>